<dbReference type="InterPro" id="IPR003594">
    <property type="entry name" value="HATPase_dom"/>
</dbReference>
<dbReference type="PRINTS" id="PR00344">
    <property type="entry name" value="BCTRLSENSOR"/>
</dbReference>
<feature type="transmembrane region" description="Helical" evidence="9">
    <location>
        <begin position="119"/>
        <end position="138"/>
    </location>
</feature>
<dbReference type="InterPro" id="IPR035965">
    <property type="entry name" value="PAS-like_dom_sf"/>
</dbReference>
<dbReference type="PANTHER" id="PTHR43065:SF10">
    <property type="entry name" value="PEROXIDE STRESS-ACTIVATED HISTIDINE KINASE MAK3"/>
    <property type="match status" value="1"/>
</dbReference>
<dbReference type="SMART" id="SM00091">
    <property type="entry name" value="PAS"/>
    <property type="match status" value="1"/>
</dbReference>
<dbReference type="Proteomes" id="UP000031433">
    <property type="component" value="Unassembled WGS sequence"/>
</dbReference>
<sequence length="555" mass="60871">MKENRRVAWFILARMIVVSLFLASTIILRMKGTGPLGEYALEGITKIVVATYGFSIVSLVFLRVTARYDQTVTYFQIIWDILFVTLLILFTGGVTSPFSFLYLLAITSASVLLARREALYTASLCAIIYGAIMDLQYFGRLVGLGLSPVPAQKLGTTYIFYTIFLNIIAFCSTALLTGYLAERARRSETELEQKAIDYDELERLNSTIVSNLNSGLITVTGKGRIRVFNRYAEALTGIGLAEAYDRHLFDVLPGFRVYADGLANVKRGEFEFIAKMGRKLTIGFSSVPLMLKDSDAAGILLNFQDVTQVRRMEESLKKSDRLAAIGELSARIAHEIRNPLAAISGATQLIAQGGAVSDPDRRLFDIVLRETDRLNGLISDFLAYARPSQPEPRPVDFRALVAELAALVTSDERFEGVVIDNRVDNHFRPLLDPDQFRQVLWNLMGNAAGAMPGGGTITVEAGQSDEIRGSGQRRITYHISVADTGLGMDETTAARIFEPFFTTKSTGTGLGLATVHRIVEAHGGRIAVESMPGKGTMFVIFLPTPPSSGESTVSQ</sequence>
<keyword evidence="9" id="KW-0472">Membrane</keyword>
<dbReference type="NCBIfam" id="TIGR00229">
    <property type="entry name" value="sensory_box"/>
    <property type="match status" value="1"/>
</dbReference>
<dbReference type="SUPFAM" id="SSF55785">
    <property type="entry name" value="PYP-like sensor domain (PAS domain)"/>
    <property type="match status" value="1"/>
</dbReference>
<dbReference type="SMART" id="SM00387">
    <property type="entry name" value="HATPase_c"/>
    <property type="match status" value="1"/>
</dbReference>
<dbReference type="GO" id="GO:0000155">
    <property type="term" value="F:phosphorelay sensor kinase activity"/>
    <property type="evidence" value="ECO:0007669"/>
    <property type="project" value="InterPro"/>
</dbReference>
<dbReference type="GO" id="GO:0006355">
    <property type="term" value="P:regulation of DNA-templated transcription"/>
    <property type="evidence" value="ECO:0007669"/>
    <property type="project" value="InterPro"/>
</dbReference>
<reference evidence="12 13" key="1">
    <citation type="submission" date="2015-01" db="EMBL/GenBank/DDBJ databases">
        <title>Genome sequence of the anaerobic bacterium Geobacter soli GSS01, a dissimilatory Fe(III) reducer from soil.</title>
        <authorList>
            <person name="Yang G."/>
            <person name="Zhou S."/>
        </authorList>
    </citation>
    <scope>NUCLEOTIDE SEQUENCE [LARGE SCALE GENOMIC DNA]</scope>
    <source>
        <strain evidence="12 13">GSS01</strain>
    </source>
</reference>
<keyword evidence="7" id="KW-0067">ATP-binding</keyword>
<dbReference type="PANTHER" id="PTHR43065">
    <property type="entry name" value="SENSOR HISTIDINE KINASE"/>
    <property type="match status" value="1"/>
</dbReference>
<evidence type="ECO:0000259" key="11">
    <source>
        <dbReference type="PROSITE" id="PS50113"/>
    </source>
</evidence>
<dbReference type="SMART" id="SM00388">
    <property type="entry name" value="HisKA"/>
    <property type="match status" value="1"/>
</dbReference>
<dbReference type="PROSITE" id="PS50109">
    <property type="entry name" value="HIS_KIN"/>
    <property type="match status" value="1"/>
</dbReference>
<dbReference type="EMBL" id="JXBL01000001">
    <property type="protein sequence ID" value="KIE42518.1"/>
    <property type="molecule type" value="Genomic_DNA"/>
</dbReference>
<dbReference type="InterPro" id="IPR036097">
    <property type="entry name" value="HisK_dim/P_sf"/>
</dbReference>
<protein>
    <recommendedName>
        <fullName evidence="2">histidine kinase</fullName>
        <ecNumber evidence="2">2.7.13.3</ecNumber>
    </recommendedName>
</protein>
<keyword evidence="8" id="KW-0902">Two-component regulatory system</keyword>
<evidence type="ECO:0000256" key="1">
    <source>
        <dbReference type="ARBA" id="ARBA00000085"/>
    </source>
</evidence>
<dbReference type="Pfam" id="PF02518">
    <property type="entry name" value="HATPase_c"/>
    <property type="match status" value="1"/>
</dbReference>
<evidence type="ECO:0000256" key="5">
    <source>
        <dbReference type="ARBA" id="ARBA00022741"/>
    </source>
</evidence>
<gene>
    <name evidence="12" type="ORF">SE37_07705</name>
</gene>
<feature type="domain" description="PAC" evidence="11">
    <location>
        <begin position="266"/>
        <end position="318"/>
    </location>
</feature>
<dbReference type="Pfam" id="PF00989">
    <property type="entry name" value="PAS"/>
    <property type="match status" value="1"/>
</dbReference>
<dbReference type="RefSeq" id="WP_039645158.1">
    <property type="nucleotide sequence ID" value="NZ_JXBL01000001.1"/>
</dbReference>
<dbReference type="GO" id="GO:0005524">
    <property type="term" value="F:ATP binding"/>
    <property type="evidence" value="ECO:0007669"/>
    <property type="project" value="UniProtKB-KW"/>
</dbReference>
<feature type="domain" description="Histidine kinase" evidence="10">
    <location>
        <begin position="331"/>
        <end position="546"/>
    </location>
</feature>
<keyword evidence="4" id="KW-0808">Transferase</keyword>
<dbReference type="Gene3D" id="3.30.565.10">
    <property type="entry name" value="Histidine kinase-like ATPase, C-terminal domain"/>
    <property type="match status" value="1"/>
</dbReference>
<dbReference type="Gene3D" id="1.10.287.130">
    <property type="match status" value="1"/>
</dbReference>
<keyword evidence="6 12" id="KW-0418">Kinase</keyword>
<dbReference type="InterPro" id="IPR013767">
    <property type="entry name" value="PAS_fold"/>
</dbReference>
<evidence type="ECO:0000313" key="13">
    <source>
        <dbReference type="Proteomes" id="UP000031433"/>
    </source>
</evidence>
<comment type="catalytic activity">
    <reaction evidence="1">
        <text>ATP + protein L-histidine = ADP + protein N-phospho-L-histidine.</text>
        <dbReference type="EC" id="2.7.13.3"/>
    </reaction>
</comment>
<dbReference type="CDD" id="cd00082">
    <property type="entry name" value="HisKA"/>
    <property type="match status" value="1"/>
</dbReference>
<dbReference type="InterPro" id="IPR003661">
    <property type="entry name" value="HisK_dim/P_dom"/>
</dbReference>
<dbReference type="CDD" id="cd00130">
    <property type="entry name" value="PAS"/>
    <property type="match status" value="1"/>
</dbReference>
<comment type="caution">
    <text evidence="12">The sequence shown here is derived from an EMBL/GenBank/DDBJ whole genome shotgun (WGS) entry which is preliminary data.</text>
</comment>
<dbReference type="InterPro" id="IPR005467">
    <property type="entry name" value="His_kinase_dom"/>
</dbReference>
<dbReference type="EC" id="2.7.13.3" evidence="2"/>
<keyword evidence="13" id="KW-1185">Reference proteome</keyword>
<organism evidence="12 13">
    <name type="scientific">Geobacter soli</name>
    <dbReference type="NCBI Taxonomy" id="1510391"/>
    <lineage>
        <taxon>Bacteria</taxon>
        <taxon>Pseudomonadati</taxon>
        <taxon>Thermodesulfobacteriota</taxon>
        <taxon>Desulfuromonadia</taxon>
        <taxon>Geobacterales</taxon>
        <taxon>Geobacteraceae</taxon>
        <taxon>Geobacter</taxon>
    </lineage>
</organism>
<dbReference type="InterPro" id="IPR000014">
    <property type="entry name" value="PAS"/>
</dbReference>
<dbReference type="Pfam" id="PF25323">
    <property type="entry name" value="6TM_PilS"/>
    <property type="match status" value="1"/>
</dbReference>
<keyword evidence="9" id="KW-0812">Transmembrane</keyword>
<evidence type="ECO:0000256" key="9">
    <source>
        <dbReference type="SAM" id="Phobius"/>
    </source>
</evidence>
<dbReference type="Pfam" id="PF00512">
    <property type="entry name" value="HisKA"/>
    <property type="match status" value="1"/>
</dbReference>
<evidence type="ECO:0000256" key="8">
    <source>
        <dbReference type="ARBA" id="ARBA00023012"/>
    </source>
</evidence>
<accession>A0A0C1TT29</accession>
<evidence type="ECO:0000256" key="6">
    <source>
        <dbReference type="ARBA" id="ARBA00022777"/>
    </source>
</evidence>
<dbReference type="InterPro" id="IPR004358">
    <property type="entry name" value="Sig_transdc_His_kin-like_C"/>
</dbReference>
<dbReference type="AlphaFoldDB" id="A0A0C1TT29"/>
<proteinExistence type="predicted"/>
<evidence type="ECO:0000256" key="7">
    <source>
        <dbReference type="ARBA" id="ARBA00022840"/>
    </source>
</evidence>
<keyword evidence="5" id="KW-0547">Nucleotide-binding</keyword>
<keyword evidence="9" id="KW-1133">Transmembrane helix</keyword>
<feature type="transmembrane region" description="Helical" evidence="9">
    <location>
        <begin position="158"/>
        <end position="181"/>
    </location>
</feature>
<dbReference type="Gene3D" id="3.30.450.20">
    <property type="entry name" value="PAS domain"/>
    <property type="match status" value="1"/>
</dbReference>
<dbReference type="SUPFAM" id="SSF47384">
    <property type="entry name" value="Homodimeric domain of signal transducing histidine kinase"/>
    <property type="match status" value="1"/>
</dbReference>
<dbReference type="PROSITE" id="PS50113">
    <property type="entry name" value="PAC"/>
    <property type="match status" value="1"/>
</dbReference>
<dbReference type="InterPro" id="IPR036890">
    <property type="entry name" value="HATPase_C_sf"/>
</dbReference>
<dbReference type="InterPro" id="IPR000700">
    <property type="entry name" value="PAS-assoc_C"/>
</dbReference>
<dbReference type="SUPFAM" id="SSF55874">
    <property type="entry name" value="ATPase domain of HSP90 chaperone/DNA topoisomerase II/histidine kinase"/>
    <property type="match status" value="1"/>
</dbReference>
<keyword evidence="3" id="KW-0597">Phosphoprotein</keyword>
<evidence type="ECO:0000259" key="10">
    <source>
        <dbReference type="PROSITE" id="PS50109"/>
    </source>
</evidence>
<evidence type="ECO:0000256" key="4">
    <source>
        <dbReference type="ARBA" id="ARBA00022679"/>
    </source>
</evidence>
<evidence type="ECO:0000256" key="2">
    <source>
        <dbReference type="ARBA" id="ARBA00012438"/>
    </source>
</evidence>
<evidence type="ECO:0000256" key="3">
    <source>
        <dbReference type="ARBA" id="ARBA00022553"/>
    </source>
</evidence>
<feature type="transmembrane region" description="Helical" evidence="9">
    <location>
        <begin position="7"/>
        <end position="27"/>
    </location>
</feature>
<feature type="transmembrane region" description="Helical" evidence="9">
    <location>
        <begin position="39"/>
        <end position="62"/>
    </location>
</feature>
<evidence type="ECO:0000313" key="12">
    <source>
        <dbReference type="EMBL" id="KIE42518.1"/>
    </source>
</evidence>
<name>A0A0C1TT29_9BACT</name>